<dbReference type="AlphaFoldDB" id="B5GY26"/>
<reference evidence="1 2" key="1">
    <citation type="journal article" date="2010" name="Genome Biol. Evol.">
        <title>The sequence of a 1.8-mb bacterial linear plasmid reveals a rich evolutionary reservoir of secondary metabolic pathways.</title>
        <authorList>
            <person name="Medema M.H."/>
            <person name="Trefzer A."/>
            <person name="Kovalchuk A."/>
            <person name="van den Berg M."/>
            <person name="Mueller U."/>
            <person name="Heijne W."/>
            <person name="Wu L."/>
            <person name="Alam M.T."/>
            <person name="Ronning C.M."/>
            <person name="Nierman W.C."/>
            <person name="Bovenberg R.A.L."/>
            <person name="Breitling R."/>
            <person name="Takano E."/>
        </authorList>
    </citation>
    <scope>NUCLEOTIDE SEQUENCE [LARGE SCALE GENOMIC DNA]</scope>
    <source>
        <strain evidence="2">ATCC 27064 / DSM 738 / JCM 4710 / NBRC 13307 / NCIMB 12785 / NRRL 3585 / VKM Ac-602</strain>
    </source>
</reference>
<accession>B5GY26</accession>
<evidence type="ECO:0000313" key="2">
    <source>
        <dbReference type="Proteomes" id="UP000002357"/>
    </source>
</evidence>
<proteinExistence type="predicted"/>
<protein>
    <submittedName>
        <fullName evidence="1">Uncharacterized protein</fullName>
    </submittedName>
</protein>
<gene>
    <name evidence="1" type="ORF">SCLAV_2585</name>
</gene>
<dbReference type="Proteomes" id="UP000002357">
    <property type="component" value="Chromosome"/>
</dbReference>
<dbReference type="EMBL" id="CM000913">
    <property type="protein sequence ID" value="EFG07657.1"/>
    <property type="molecule type" value="Genomic_DNA"/>
</dbReference>
<sequence length="46" mass="4884">MNAELIGRDQVMVVPSRFSSGLMLPTDAVPLARPAMQTEAAHSVTS</sequence>
<organism evidence="1 2">
    <name type="scientific">Streptomyces clavuligerus</name>
    <dbReference type="NCBI Taxonomy" id="1901"/>
    <lineage>
        <taxon>Bacteria</taxon>
        <taxon>Bacillati</taxon>
        <taxon>Actinomycetota</taxon>
        <taxon>Actinomycetes</taxon>
        <taxon>Kitasatosporales</taxon>
        <taxon>Streptomycetaceae</taxon>
        <taxon>Streptomyces</taxon>
    </lineage>
</organism>
<keyword evidence="2" id="KW-1185">Reference proteome</keyword>
<name>B5GY26_STRCL</name>
<evidence type="ECO:0000313" key="1">
    <source>
        <dbReference type="EMBL" id="EFG07657.1"/>
    </source>
</evidence>